<keyword evidence="3 5" id="KW-1133">Transmembrane helix</keyword>
<dbReference type="GO" id="GO:0012505">
    <property type="term" value="C:endomembrane system"/>
    <property type="evidence" value="ECO:0007669"/>
    <property type="project" value="UniProtKB-SubCell"/>
</dbReference>
<reference evidence="6 7" key="1">
    <citation type="submission" date="2018-06" db="EMBL/GenBank/DDBJ databases">
        <title>Whole genome sequencing of Candida tropicalis (genome annotated by CSBL at Korea University).</title>
        <authorList>
            <person name="Ahn J."/>
        </authorList>
    </citation>
    <scope>NUCLEOTIDE SEQUENCE [LARGE SCALE GENOMIC DNA]</scope>
    <source>
        <strain evidence="6 7">ATCC 20962</strain>
    </source>
</reference>
<feature type="transmembrane region" description="Helical" evidence="5">
    <location>
        <begin position="169"/>
        <end position="186"/>
    </location>
</feature>
<accession>A0A367XUI1</accession>
<protein>
    <submittedName>
        <fullName evidence="6">Uncharacterized protein</fullName>
    </submittedName>
</protein>
<name>A0A367XUI1_9ASCO</name>
<comment type="caution">
    <text evidence="6">The sequence shown here is derived from an EMBL/GenBank/DDBJ whole genome shotgun (WGS) entry which is preliminary data.</text>
</comment>
<feature type="transmembrane region" description="Helical" evidence="5">
    <location>
        <begin position="34"/>
        <end position="53"/>
    </location>
</feature>
<evidence type="ECO:0000256" key="1">
    <source>
        <dbReference type="ARBA" id="ARBA00004127"/>
    </source>
</evidence>
<evidence type="ECO:0000313" key="7">
    <source>
        <dbReference type="Proteomes" id="UP000253472"/>
    </source>
</evidence>
<keyword evidence="2 5" id="KW-0812">Transmembrane</keyword>
<dbReference type="Pfam" id="PF04750">
    <property type="entry name" value="Far-17a_AIG1"/>
    <property type="match status" value="1"/>
</dbReference>
<dbReference type="OrthoDB" id="1898221at2759"/>
<dbReference type="GO" id="GO:0016020">
    <property type="term" value="C:membrane"/>
    <property type="evidence" value="ECO:0007669"/>
    <property type="project" value="InterPro"/>
</dbReference>
<proteinExistence type="predicted"/>
<evidence type="ECO:0000313" key="6">
    <source>
        <dbReference type="EMBL" id="RCK57277.1"/>
    </source>
</evidence>
<evidence type="ECO:0000256" key="2">
    <source>
        <dbReference type="ARBA" id="ARBA00022692"/>
    </source>
</evidence>
<dbReference type="Proteomes" id="UP000253472">
    <property type="component" value="Unassembled WGS sequence"/>
</dbReference>
<dbReference type="EMBL" id="QLNQ01000028">
    <property type="protein sequence ID" value="RCK57277.1"/>
    <property type="molecule type" value="Genomic_DNA"/>
</dbReference>
<evidence type="ECO:0000256" key="4">
    <source>
        <dbReference type="ARBA" id="ARBA00023136"/>
    </source>
</evidence>
<dbReference type="PANTHER" id="PTHR10989:SF16">
    <property type="entry name" value="AT02829P-RELATED"/>
    <property type="match status" value="1"/>
</dbReference>
<comment type="subcellular location">
    <subcellularLocation>
        <location evidence="1">Endomembrane system</location>
        <topology evidence="1">Multi-pass membrane protein</topology>
    </subcellularLocation>
</comment>
<organism evidence="6 7">
    <name type="scientific">Candida viswanathii</name>
    <dbReference type="NCBI Taxonomy" id="5486"/>
    <lineage>
        <taxon>Eukaryota</taxon>
        <taxon>Fungi</taxon>
        <taxon>Dikarya</taxon>
        <taxon>Ascomycota</taxon>
        <taxon>Saccharomycotina</taxon>
        <taxon>Pichiomycetes</taxon>
        <taxon>Debaryomycetaceae</taxon>
        <taxon>Candida/Lodderomyces clade</taxon>
        <taxon>Candida</taxon>
    </lineage>
</organism>
<dbReference type="InterPro" id="IPR006838">
    <property type="entry name" value="ADTRP_AIG1"/>
</dbReference>
<sequence>MLLFLFRLANLALLGIGLLRSISTKLPPHIAKSGHFQFITNCSLLTTVVYLVLRTFFDAPRWLYNLACNLEFNVVVSYWTMAIFFSSMVSEPDVERDLFLDMQVHLFPYLYLISDAQEAVSRDMSWGMTVGYVFVYWVYVEWECGKHLGDGVSGFPYPFMKGMNKVQRLGSMAVFAGIACANYFVLSFRNKW</sequence>
<evidence type="ECO:0000256" key="5">
    <source>
        <dbReference type="SAM" id="Phobius"/>
    </source>
</evidence>
<dbReference type="AlphaFoldDB" id="A0A367XUI1"/>
<keyword evidence="4 5" id="KW-0472">Membrane</keyword>
<keyword evidence="7" id="KW-1185">Reference proteome</keyword>
<gene>
    <name evidence="6" type="ORF">Cantr_06307</name>
</gene>
<dbReference type="PANTHER" id="PTHR10989">
    <property type="entry name" value="ANDROGEN-INDUCED PROTEIN 1-RELATED"/>
    <property type="match status" value="1"/>
</dbReference>
<evidence type="ECO:0000256" key="3">
    <source>
        <dbReference type="ARBA" id="ARBA00022989"/>
    </source>
</evidence>